<protein>
    <submittedName>
        <fullName evidence="2">Uncharacterized protein</fullName>
    </submittedName>
</protein>
<gene>
    <name evidence="2" type="primary">orf118</name>
</gene>
<dbReference type="EMBL" id="MH647060">
    <property type="protein sequence ID" value="AYD91359.1"/>
    <property type="molecule type" value="Genomic_DNA"/>
</dbReference>
<geneLocation type="mitochondrion" evidence="2"/>
<sequence>MHLQKVKLIIAFTSIFHRYYYLKTQNIHNNTPNLVTITKLITIGQSYAQDNMRLFDGTAELDYLNYQIFLHRFWDLLEPSDLLTLQINKRKRVFTFFNRGEDDLYELIFKSATEMWRA</sequence>
<proteinExistence type="predicted"/>
<organism evidence="2">
    <name type="scientific">Volvariella volvacea</name>
    <dbReference type="NCBI Taxonomy" id="36659"/>
    <lineage>
        <taxon>Eukaryota</taxon>
        <taxon>Fungi</taxon>
        <taxon>Dikarya</taxon>
        <taxon>Basidiomycota</taxon>
        <taxon>Agaricomycotina</taxon>
        <taxon>Agaricomycetes</taxon>
        <taxon>Agaricomycetidae</taxon>
        <taxon>Agaricales</taxon>
        <taxon>Pluteineae</taxon>
        <taxon>Pluteaceae</taxon>
        <taxon>Volvariella</taxon>
    </lineage>
</organism>
<reference evidence="2" key="2">
    <citation type="submission" date="2018-07" db="EMBL/GenBank/DDBJ databases">
        <authorList>
            <person name="Wan J."/>
            <person name="Li Y."/>
            <person name="Wang H."/>
            <person name="Tang L."/>
            <person name="Li Z."/>
            <person name="Tan Q."/>
            <person name="Bao D."/>
            <person name="Yang R."/>
        </authorList>
    </citation>
    <scope>NUCLEOTIDE SEQUENCE</scope>
    <source>
        <strain evidence="3">Tai8</strain>
        <strain evidence="2">V23</strain>
    </source>
</reference>
<name>A0A5H2QB98_9AGAR</name>
<reference evidence="1" key="1">
    <citation type="submission" date="2018-07" db="EMBL/GenBank/DDBJ databases">
        <authorList>
            <person name="Wan J."/>
            <person name="Li Y."/>
            <person name="Wang H."/>
            <person name="Tang L."/>
            <person name="Tan Q."/>
            <person name="Bao D."/>
            <person name="Yang R."/>
        </authorList>
    </citation>
    <scope>NUCLEOTIDE SEQUENCE</scope>
    <source>
        <strain evidence="1">V8</strain>
    </source>
</reference>
<accession>A0A5H2QB98</accession>
<dbReference type="AlphaFoldDB" id="A0A5H2QB98"/>
<dbReference type="RefSeq" id="YP_009704470.1">
    <property type="nucleotide sequence ID" value="NC_044971.1"/>
</dbReference>
<evidence type="ECO:0000313" key="1">
    <source>
        <dbReference type="EMBL" id="AYD91359.1"/>
    </source>
</evidence>
<evidence type="ECO:0000313" key="2">
    <source>
        <dbReference type="EMBL" id="AYD91391.1"/>
    </source>
</evidence>
<dbReference type="EMBL" id="MH647062">
    <property type="protein sequence ID" value="AYD91420.1"/>
    <property type="molecule type" value="Genomic_DNA"/>
</dbReference>
<dbReference type="GeneID" id="41954875"/>
<dbReference type="EMBL" id="MH647061">
    <property type="protein sequence ID" value="AYD91391.1"/>
    <property type="molecule type" value="Genomic_DNA"/>
</dbReference>
<keyword evidence="2" id="KW-0496">Mitochondrion</keyword>
<evidence type="ECO:0000313" key="3">
    <source>
        <dbReference type="EMBL" id="AYD91420.1"/>
    </source>
</evidence>